<evidence type="ECO:0000256" key="7">
    <source>
        <dbReference type="SAM" id="MobiDB-lite"/>
    </source>
</evidence>
<evidence type="ECO:0000256" key="6">
    <source>
        <dbReference type="ARBA" id="ARBA00023136"/>
    </source>
</evidence>
<evidence type="ECO:0000256" key="2">
    <source>
        <dbReference type="ARBA" id="ARBA00007531"/>
    </source>
</evidence>
<feature type="compositionally biased region" description="Low complexity" evidence="7">
    <location>
        <begin position="58"/>
        <end position="75"/>
    </location>
</feature>
<evidence type="ECO:0000256" key="3">
    <source>
        <dbReference type="ARBA" id="ARBA00022475"/>
    </source>
</evidence>
<keyword evidence="3" id="KW-1003">Cell membrane</keyword>
<keyword evidence="4 8" id="KW-0812">Transmembrane</keyword>
<evidence type="ECO:0000256" key="4">
    <source>
        <dbReference type="ARBA" id="ARBA00022692"/>
    </source>
</evidence>
<sequence>MSDRREPPEFGPGHAALPPRDYPPTAEFPPVGHSSPPPYDPTSAYPAGEPYHDSYPDGPGAAPAGHPGHGAQPRGGHPRHGAADHRGYGTPPPGYGSADHPGYGTPPPGYGSADHPGYGTPPPGYGSADHPGYGTPPPGYGSADHPGYEAAPPPGGHPGYGPQSPAPGHPAPPRRSNTPLIALILAITLLLCGGVATTGVLLYQRGKEKAQEAVDGFPTALPTVVPTLPSDLPGLPDIPGGQKVTVEYEVSGDGPATIFYTEKLNGLPKTIPDAQLPWRLTLTMQGPSLISVWAVRRSINDGTITCRATVDGRTASEHTASGRIATATCNKLTLN</sequence>
<feature type="region of interest" description="Disordered" evidence="7">
    <location>
        <begin position="1"/>
        <end position="174"/>
    </location>
</feature>
<keyword evidence="5 8" id="KW-1133">Transmembrane helix</keyword>
<dbReference type="Gene3D" id="2.60.40.2880">
    <property type="entry name" value="MmpS1-5, C-terminal soluble domain"/>
    <property type="match status" value="1"/>
</dbReference>
<evidence type="ECO:0000313" key="9">
    <source>
        <dbReference type="EMBL" id="TWG13852.1"/>
    </source>
</evidence>
<dbReference type="RefSeq" id="WP_122976270.1">
    <property type="nucleotide sequence ID" value="NZ_VIWY01000004.1"/>
</dbReference>
<keyword evidence="10" id="KW-1185">Reference proteome</keyword>
<dbReference type="AlphaFoldDB" id="A0A561VQH0"/>
<dbReference type="Proteomes" id="UP000320239">
    <property type="component" value="Unassembled WGS sequence"/>
</dbReference>
<reference evidence="9 10" key="1">
    <citation type="submission" date="2019-06" db="EMBL/GenBank/DDBJ databases">
        <title>Sequencing the genomes of 1000 actinobacteria strains.</title>
        <authorList>
            <person name="Klenk H.-P."/>
        </authorList>
    </citation>
    <scope>NUCLEOTIDE SEQUENCE [LARGE SCALE GENOMIC DNA]</scope>
    <source>
        <strain evidence="9 10">DSM 43866</strain>
    </source>
</reference>
<comment type="caution">
    <text evidence="9">The sequence shown here is derived from an EMBL/GenBank/DDBJ whole genome shotgun (WGS) entry which is preliminary data.</text>
</comment>
<evidence type="ECO:0000256" key="5">
    <source>
        <dbReference type="ARBA" id="ARBA00022989"/>
    </source>
</evidence>
<feature type="compositionally biased region" description="Pro residues" evidence="7">
    <location>
        <begin position="164"/>
        <end position="173"/>
    </location>
</feature>
<comment type="subcellular location">
    <subcellularLocation>
        <location evidence="1">Cell membrane</location>
    </subcellularLocation>
</comment>
<feature type="transmembrane region" description="Helical" evidence="8">
    <location>
        <begin position="180"/>
        <end position="203"/>
    </location>
</feature>
<comment type="similarity">
    <text evidence="2">Belongs to the MmpS family.</text>
</comment>
<proteinExistence type="inferred from homology"/>
<evidence type="ECO:0000313" key="10">
    <source>
        <dbReference type="Proteomes" id="UP000320239"/>
    </source>
</evidence>
<organism evidence="9 10">
    <name type="scientific">Actinoplanes teichomyceticus</name>
    <dbReference type="NCBI Taxonomy" id="1867"/>
    <lineage>
        <taxon>Bacteria</taxon>
        <taxon>Bacillati</taxon>
        <taxon>Actinomycetota</taxon>
        <taxon>Actinomycetes</taxon>
        <taxon>Micromonosporales</taxon>
        <taxon>Micromonosporaceae</taxon>
        <taxon>Actinoplanes</taxon>
    </lineage>
</organism>
<accession>A0A561VQH0</accession>
<gene>
    <name evidence="9" type="ORF">FHX34_104140</name>
</gene>
<dbReference type="Pfam" id="PF05423">
    <property type="entry name" value="Mycobact_memb"/>
    <property type="match status" value="1"/>
</dbReference>
<keyword evidence="6 8" id="KW-0472">Membrane</keyword>
<evidence type="ECO:0000256" key="1">
    <source>
        <dbReference type="ARBA" id="ARBA00004236"/>
    </source>
</evidence>
<dbReference type="EMBL" id="VIWY01000004">
    <property type="protein sequence ID" value="TWG13852.1"/>
    <property type="molecule type" value="Genomic_DNA"/>
</dbReference>
<name>A0A561VQH0_ACTTI</name>
<dbReference type="InterPro" id="IPR008693">
    <property type="entry name" value="MmpS"/>
</dbReference>
<dbReference type="GO" id="GO:0005886">
    <property type="term" value="C:plasma membrane"/>
    <property type="evidence" value="ECO:0007669"/>
    <property type="project" value="UniProtKB-SubCell"/>
</dbReference>
<dbReference type="InterPro" id="IPR038468">
    <property type="entry name" value="MmpS_C"/>
</dbReference>
<evidence type="ECO:0000256" key="8">
    <source>
        <dbReference type="SAM" id="Phobius"/>
    </source>
</evidence>
<protein>
    <submittedName>
        <fullName evidence="9">MmpS family membrane protein</fullName>
    </submittedName>
</protein>